<gene>
    <name evidence="2" type="ORF">B0T25DRAFT_563333</name>
</gene>
<evidence type="ECO:0000313" key="3">
    <source>
        <dbReference type="Proteomes" id="UP001275084"/>
    </source>
</evidence>
<reference evidence="2" key="1">
    <citation type="journal article" date="2023" name="Mol. Phylogenet. Evol.">
        <title>Genome-scale phylogeny and comparative genomics of the fungal order Sordariales.</title>
        <authorList>
            <person name="Hensen N."/>
            <person name="Bonometti L."/>
            <person name="Westerberg I."/>
            <person name="Brannstrom I.O."/>
            <person name="Guillou S."/>
            <person name="Cros-Aarteil S."/>
            <person name="Calhoun S."/>
            <person name="Haridas S."/>
            <person name="Kuo A."/>
            <person name="Mondo S."/>
            <person name="Pangilinan J."/>
            <person name="Riley R."/>
            <person name="LaButti K."/>
            <person name="Andreopoulos B."/>
            <person name="Lipzen A."/>
            <person name="Chen C."/>
            <person name="Yan M."/>
            <person name="Daum C."/>
            <person name="Ng V."/>
            <person name="Clum A."/>
            <person name="Steindorff A."/>
            <person name="Ohm R.A."/>
            <person name="Martin F."/>
            <person name="Silar P."/>
            <person name="Natvig D.O."/>
            <person name="Lalanne C."/>
            <person name="Gautier V."/>
            <person name="Ament-Velasquez S.L."/>
            <person name="Kruys A."/>
            <person name="Hutchinson M.I."/>
            <person name="Powell A.J."/>
            <person name="Barry K."/>
            <person name="Miller A.N."/>
            <person name="Grigoriev I.V."/>
            <person name="Debuchy R."/>
            <person name="Gladieux P."/>
            <person name="Hiltunen Thoren M."/>
            <person name="Johannesson H."/>
        </authorList>
    </citation>
    <scope>NUCLEOTIDE SEQUENCE</scope>
    <source>
        <strain evidence="2">CBS 955.72</strain>
    </source>
</reference>
<dbReference type="AlphaFoldDB" id="A0AAJ0MKY7"/>
<comment type="caution">
    <text evidence="2">The sequence shown here is derived from an EMBL/GenBank/DDBJ whole genome shotgun (WGS) entry which is preliminary data.</text>
</comment>
<feature type="chain" id="PRO_5042619638" evidence="1">
    <location>
        <begin position="22"/>
        <end position="98"/>
    </location>
</feature>
<keyword evidence="1" id="KW-0732">Signal</keyword>
<sequence>MVTITNMLVALVAVAATGVAARKKDCTPNGKLFCGYHLNDGEFGYTREELQAAIQSTDDVIVFNSLYHCSNAGTIVGGSFCTGGAGHCQQGTPNDFCS</sequence>
<dbReference type="EMBL" id="JAUIQD010000001">
    <property type="protein sequence ID" value="KAK3364309.1"/>
    <property type="molecule type" value="Genomic_DNA"/>
</dbReference>
<reference evidence="2" key="2">
    <citation type="submission" date="2023-06" db="EMBL/GenBank/DDBJ databases">
        <authorList>
            <consortium name="Lawrence Berkeley National Laboratory"/>
            <person name="Haridas S."/>
            <person name="Hensen N."/>
            <person name="Bonometti L."/>
            <person name="Westerberg I."/>
            <person name="Brannstrom I.O."/>
            <person name="Guillou S."/>
            <person name="Cros-Aarteil S."/>
            <person name="Calhoun S."/>
            <person name="Kuo A."/>
            <person name="Mondo S."/>
            <person name="Pangilinan J."/>
            <person name="Riley R."/>
            <person name="Labutti K."/>
            <person name="Andreopoulos B."/>
            <person name="Lipzen A."/>
            <person name="Chen C."/>
            <person name="Yanf M."/>
            <person name="Daum C."/>
            <person name="Ng V."/>
            <person name="Clum A."/>
            <person name="Steindorff A."/>
            <person name="Ohm R."/>
            <person name="Martin F."/>
            <person name="Silar P."/>
            <person name="Natvig D."/>
            <person name="Lalanne C."/>
            <person name="Gautier V."/>
            <person name="Ament-Velasquez S.L."/>
            <person name="Kruys A."/>
            <person name="Hutchinson M.I."/>
            <person name="Powell A.J."/>
            <person name="Barry K."/>
            <person name="Miller A.N."/>
            <person name="Grigoriev I.V."/>
            <person name="Debuchy R."/>
            <person name="Gladieux P."/>
            <person name="Thoren M.H."/>
            <person name="Johannesson H."/>
        </authorList>
    </citation>
    <scope>NUCLEOTIDE SEQUENCE</scope>
    <source>
        <strain evidence="2">CBS 955.72</strain>
    </source>
</reference>
<feature type="signal peptide" evidence="1">
    <location>
        <begin position="1"/>
        <end position="21"/>
    </location>
</feature>
<evidence type="ECO:0000313" key="2">
    <source>
        <dbReference type="EMBL" id="KAK3364309.1"/>
    </source>
</evidence>
<accession>A0AAJ0MKY7</accession>
<evidence type="ECO:0000256" key="1">
    <source>
        <dbReference type="SAM" id="SignalP"/>
    </source>
</evidence>
<name>A0AAJ0MKY7_9PEZI</name>
<keyword evidence="3" id="KW-1185">Reference proteome</keyword>
<organism evidence="2 3">
    <name type="scientific">Lasiosphaeria hispida</name>
    <dbReference type="NCBI Taxonomy" id="260671"/>
    <lineage>
        <taxon>Eukaryota</taxon>
        <taxon>Fungi</taxon>
        <taxon>Dikarya</taxon>
        <taxon>Ascomycota</taxon>
        <taxon>Pezizomycotina</taxon>
        <taxon>Sordariomycetes</taxon>
        <taxon>Sordariomycetidae</taxon>
        <taxon>Sordariales</taxon>
        <taxon>Lasiosphaeriaceae</taxon>
        <taxon>Lasiosphaeria</taxon>
    </lineage>
</organism>
<dbReference type="Proteomes" id="UP001275084">
    <property type="component" value="Unassembled WGS sequence"/>
</dbReference>
<protein>
    <submittedName>
        <fullName evidence="2">Uncharacterized protein</fullName>
    </submittedName>
</protein>
<proteinExistence type="predicted"/>